<dbReference type="EMBL" id="MPUH01001407">
    <property type="protein sequence ID" value="OMJ67971.1"/>
    <property type="molecule type" value="Genomic_DNA"/>
</dbReference>
<proteinExistence type="predicted"/>
<feature type="zinc finger region" description="UBR-type" evidence="4">
    <location>
        <begin position="421"/>
        <end position="501"/>
    </location>
</feature>
<dbReference type="Pfam" id="PF02207">
    <property type="entry name" value="zf-UBR"/>
    <property type="match status" value="1"/>
</dbReference>
<dbReference type="InterPro" id="IPR001506">
    <property type="entry name" value="Peptidase_M12A"/>
</dbReference>
<dbReference type="GO" id="GO:0008270">
    <property type="term" value="F:zinc ion binding"/>
    <property type="evidence" value="ECO:0007669"/>
    <property type="project" value="UniProtKB-UniRule"/>
</dbReference>
<keyword evidence="1 5" id="KW-0479">Metal-binding</keyword>
<evidence type="ECO:0000256" key="3">
    <source>
        <dbReference type="ARBA" id="ARBA00022833"/>
    </source>
</evidence>
<feature type="domain" description="UBR-type" evidence="7">
    <location>
        <begin position="421"/>
        <end position="501"/>
    </location>
</feature>
<dbReference type="PANTHER" id="PTHR10127">
    <property type="entry name" value="DISCOIDIN, CUB, EGF, LAMININ , AND ZINC METALLOPROTEASE DOMAIN CONTAINING"/>
    <property type="match status" value="1"/>
</dbReference>
<feature type="binding site" evidence="5">
    <location>
        <position position="255"/>
    </location>
    <ligand>
        <name>Zn(2+)</name>
        <dbReference type="ChEBI" id="CHEBI:29105"/>
        <note>catalytic</note>
    </ligand>
</feature>
<dbReference type="PANTHER" id="PTHR10127:SF850">
    <property type="entry name" value="METALLOENDOPEPTIDASE"/>
    <property type="match status" value="1"/>
</dbReference>
<feature type="domain" description="Peptidase M12A" evidence="8">
    <location>
        <begin position="156"/>
        <end position="353"/>
    </location>
</feature>
<gene>
    <name evidence="9" type="ORF">SteCoe_34730</name>
</gene>
<dbReference type="OrthoDB" id="310934at2759"/>
<dbReference type="AlphaFoldDB" id="A0A1R2ATX6"/>
<dbReference type="CDD" id="cd19671">
    <property type="entry name" value="UBR-box_UBR4_5_6_7"/>
    <property type="match status" value="1"/>
</dbReference>
<evidence type="ECO:0000256" key="1">
    <source>
        <dbReference type="ARBA" id="ARBA00022723"/>
    </source>
</evidence>
<dbReference type="EC" id="3.4.24.-" evidence="6"/>
<organism evidence="9 10">
    <name type="scientific">Stentor coeruleus</name>
    <dbReference type="NCBI Taxonomy" id="5963"/>
    <lineage>
        <taxon>Eukaryota</taxon>
        <taxon>Sar</taxon>
        <taxon>Alveolata</taxon>
        <taxon>Ciliophora</taxon>
        <taxon>Postciliodesmatophora</taxon>
        <taxon>Heterotrichea</taxon>
        <taxon>Heterotrichida</taxon>
        <taxon>Stentoridae</taxon>
        <taxon>Stentor</taxon>
    </lineage>
</organism>
<protein>
    <recommendedName>
        <fullName evidence="6">Metalloendopeptidase</fullName>
        <ecNumber evidence="6">3.4.24.-</ecNumber>
    </recommendedName>
</protein>
<accession>A0A1R2ATX6</accession>
<dbReference type="GO" id="GO:0006508">
    <property type="term" value="P:proteolysis"/>
    <property type="evidence" value="ECO:0007669"/>
    <property type="project" value="UniProtKB-KW"/>
</dbReference>
<dbReference type="SMART" id="SM00396">
    <property type="entry name" value="ZnF_UBR1"/>
    <property type="match status" value="2"/>
</dbReference>
<sequence length="501" mass="58473">MMNFKKIIVRILMLKVQEMKKSNKNVMKQVMILELLIRQKLKKYSMKFLKIIVDKHDFRTADSAKAEKILNEIFKDNSRQAYTSYRNTSHNENSKLKKIAYEVFDSIVKDVNSLNLTTFHEDSTDTTYYDFTVISAKNGEKPLVVKTKVLASYFSRLIGEDPMFLSTFAKRWKTYYYYVDDSLMFKKQQIRNAVNTFKEVGFSLQFLEITSTANFTKPYVKFVASDQSSSYVGCCLPKENTIDLMPEAKFGTILHEMMHSLGFHHEHQRPDRTRFLYFDSSQVEYNETTRHNVYLIECPLIGPYDADSITNYHTIGNDYGFKAIKNDFGKRGANLSELDKKKLKFVYGNNHCTYDGFGDIHYPQSFYECITCWGENSCYGSCIYCAERDHKGHKLNYHDYKKILKDGGGFFCDCGIMKHKQSCTRISTGLAYKRQAMYLCLTCFNYEEYIKNNDFKLPGVCYACSLRCHNTHDIRFLNYSEAFFCDCGLSYCNGRCYIQNT</sequence>
<evidence type="ECO:0000313" key="9">
    <source>
        <dbReference type="EMBL" id="OMJ67971.1"/>
    </source>
</evidence>
<keyword evidence="2" id="KW-0863">Zinc-finger</keyword>
<name>A0A1R2ATX6_9CILI</name>
<dbReference type="SMART" id="SM00235">
    <property type="entry name" value="ZnMc"/>
    <property type="match status" value="1"/>
</dbReference>
<dbReference type="InterPro" id="IPR003126">
    <property type="entry name" value="Znf_UBR"/>
</dbReference>
<evidence type="ECO:0000256" key="5">
    <source>
        <dbReference type="PROSITE-ProRule" id="PRU01211"/>
    </source>
</evidence>
<evidence type="ECO:0000256" key="2">
    <source>
        <dbReference type="ARBA" id="ARBA00022771"/>
    </source>
</evidence>
<evidence type="ECO:0000259" key="8">
    <source>
        <dbReference type="PROSITE" id="PS51864"/>
    </source>
</evidence>
<feature type="domain" description="UBR-type" evidence="7">
    <location>
        <begin position="350"/>
        <end position="428"/>
    </location>
</feature>
<keyword evidence="5 6" id="KW-0378">Hydrolase</keyword>
<feature type="binding site" evidence="5">
    <location>
        <position position="259"/>
    </location>
    <ligand>
        <name>Zn(2+)</name>
        <dbReference type="ChEBI" id="CHEBI:29105"/>
        <note>catalytic</note>
    </ligand>
</feature>
<dbReference type="InterPro" id="IPR006026">
    <property type="entry name" value="Peptidase_Metallo"/>
</dbReference>
<dbReference type="GO" id="GO:0004222">
    <property type="term" value="F:metalloendopeptidase activity"/>
    <property type="evidence" value="ECO:0007669"/>
    <property type="project" value="UniProtKB-UniRule"/>
</dbReference>
<keyword evidence="10" id="KW-1185">Reference proteome</keyword>
<keyword evidence="3 5" id="KW-0862">Zinc</keyword>
<dbReference type="PRINTS" id="PR00480">
    <property type="entry name" value="ASTACIN"/>
</dbReference>
<evidence type="ECO:0000256" key="4">
    <source>
        <dbReference type="PROSITE-ProRule" id="PRU00508"/>
    </source>
</evidence>
<feature type="binding site" evidence="5">
    <location>
        <position position="265"/>
    </location>
    <ligand>
        <name>Zn(2+)</name>
        <dbReference type="ChEBI" id="CHEBI:29105"/>
        <note>catalytic</note>
    </ligand>
</feature>
<dbReference type="SUPFAM" id="SSF55486">
    <property type="entry name" value="Metalloproteases ('zincins'), catalytic domain"/>
    <property type="match status" value="1"/>
</dbReference>
<comment type="caution">
    <text evidence="9">The sequence shown here is derived from an EMBL/GenBank/DDBJ whole genome shotgun (WGS) entry which is preliminary data.</text>
</comment>
<dbReference type="Proteomes" id="UP000187209">
    <property type="component" value="Unassembled WGS sequence"/>
</dbReference>
<evidence type="ECO:0000256" key="6">
    <source>
        <dbReference type="RuleBase" id="RU361183"/>
    </source>
</evidence>
<dbReference type="PROSITE" id="PS51157">
    <property type="entry name" value="ZF_UBR"/>
    <property type="match status" value="2"/>
</dbReference>
<keyword evidence="5 6" id="KW-0482">Metalloprotease</keyword>
<feature type="zinc finger region" description="UBR-type" evidence="4">
    <location>
        <begin position="350"/>
        <end position="428"/>
    </location>
</feature>
<dbReference type="InterPro" id="IPR024079">
    <property type="entry name" value="MetalloPept_cat_dom_sf"/>
</dbReference>
<evidence type="ECO:0000259" key="7">
    <source>
        <dbReference type="PROSITE" id="PS51157"/>
    </source>
</evidence>
<feature type="active site" evidence="5">
    <location>
        <position position="256"/>
    </location>
</feature>
<reference evidence="9 10" key="1">
    <citation type="submission" date="2016-11" db="EMBL/GenBank/DDBJ databases">
        <title>The macronuclear genome of Stentor coeruleus: a giant cell with tiny introns.</title>
        <authorList>
            <person name="Slabodnick M."/>
            <person name="Ruby J.G."/>
            <person name="Reiff S.B."/>
            <person name="Swart E.C."/>
            <person name="Gosai S."/>
            <person name="Prabakaran S."/>
            <person name="Witkowska E."/>
            <person name="Larue G.E."/>
            <person name="Fisher S."/>
            <person name="Freeman R.M."/>
            <person name="Gunawardena J."/>
            <person name="Chu W."/>
            <person name="Stover N.A."/>
            <person name="Gregory B.D."/>
            <person name="Nowacki M."/>
            <person name="Derisi J."/>
            <person name="Roy S.W."/>
            <person name="Marshall W.F."/>
            <person name="Sood P."/>
        </authorList>
    </citation>
    <scope>NUCLEOTIDE SEQUENCE [LARGE SCALE GENOMIC DNA]</scope>
    <source>
        <strain evidence="9">WM001</strain>
    </source>
</reference>
<dbReference type="Gene3D" id="3.40.390.10">
    <property type="entry name" value="Collagenase (Catalytic Domain)"/>
    <property type="match status" value="1"/>
</dbReference>
<evidence type="ECO:0000313" key="10">
    <source>
        <dbReference type="Proteomes" id="UP000187209"/>
    </source>
</evidence>
<dbReference type="PROSITE" id="PS51864">
    <property type="entry name" value="ASTACIN"/>
    <property type="match status" value="1"/>
</dbReference>
<comment type="cofactor">
    <cofactor evidence="5 6">
        <name>Zn(2+)</name>
        <dbReference type="ChEBI" id="CHEBI:29105"/>
    </cofactor>
    <text evidence="5 6">Binds 1 zinc ion per subunit.</text>
</comment>
<comment type="caution">
    <text evidence="5">Lacks conserved residue(s) required for the propagation of feature annotation.</text>
</comment>
<keyword evidence="5 6" id="KW-0645">Protease</keyword>
<dbReference type="Pfam" id="PF01400">
    <property type="entry name" value="Astacin"/>
    <property type="match status" value="1"/>
</dbReference>